<keyword evidence="1" id="KW-0732">Signal</keyword>
<evidence type="ECO:0000256" key="1">
    <source>
        <dbReference type="SAM" id="SignalP"/>
    </source>
</evidence>
<feature type="signal peptide" evidence="1">
    <location>
        <begin position="1"/>
        <end position="25"/>
    </location>
</feature>
<dbReference type="Proteomes" id="UP000325032">
    <property type="component" value="Chromosome"/>
</dbReference>
<dbReference type="GeneID" id="61766973"/>
<proteinExistence type="predicted"/>
<gene>
    <name evidence="2" type="ORF">FX981_00165</name>
</gene>
<feature type="chain" id="PRO_5022820355" evidence="1">
    <location>
        <begin position="26"/>
        <end position="244"/>
    </location>
</feature>
<accession>A0A5C0WAM4</accession>
<protein>
    <submittedName>
        <fullName evidence="2">Uncharacterized protein</fullName>
    </submittedName>
</protein>
<dbReference type="EMBL" id="CP043404">
    <property type="protein sequence ID" value="QEK62001.1"/>
    <property type="molecule type" value="Genomic_DNA"/>
</dbReference>
<reference evidence="2 3" key="1">
    <citation type="journal article" date="2018" name="Plant Biotechnol. Rep.">
        <title>Diversity and antifungal activity of endophytic bacteria associated with Panax ginseng seedlings.</title>
        <authorList>
            <person name="Park J.M."/>
            <person name="Hong C.E."/>
            <person name="Jo S.H."/>
        </authorList>
    </citation>
    <scope>NUCLEOTIDE SEQUENCE [LARGE SCALE GENOMIC DNA]</scope>
    <source>
        <strain evidence="2 3">PgKB20</strain>
    </source>
</reference>
<name>A0A5C0WAM4_BACIA</name>
<organism evidence="2 3">
    <name type="scientific">Bacillus safensis</name>
    <dbReference type="NCBI Taxonomy" id="561879"/>
    <lineage>
        <taxon>Bacteria</taxon>
        <taxon>Bacillati</taxon>
        <taxon>Bacillota</taxon>
        <taxon>Bacilli</taxon>
        <taxon>Bacillales</taxon>
        <taxon>Bacillaceae</taxon>
        <taxon>Bacillus</taxon>
    </lineage>
</organism>
<dbReference type="AlphaFoldDB" id="A0A5C0WAM4"/>
<keyword evidence="3" id="KW-1185">Reference proteome</keyword>
<sequence length="244" mass="27496">MKKRALFIILLSLSLVLTSVPPSFAAEKNTSKEENDFKNHEEFTEEIDGLKTNIKTMENTSQHVTTFKTELGTITYTSNKETGHISVSSNYLNSDEIAAIEEQVNKIANSIVLENQMNPTITNSLEQLANDDFTTQKQKGKWVWSKYDHYRVTVEGKAALGVIAAAILNRIPYVGWIATAAAQIMIQLKLKTGYFSARWATRADTDICYLWRKRHLKMFSDSKRKNKKLDEVGSAGKVYMCGTG</sequence>
<evidence type="ECO:0000313" key="2">
    <source>
        <dbReference type="EMBL" id="QEK62001.1"/>
    </source>
</evidence>
<evidence type="ECO:0000313" key="3">
    <source>
        <dbReference type="Proteomes" id="UP000325032"/>
    </source>
</evidence>
<dbReference type="RefSeq" id="WP_149125696.1">
    <property type="nucleotide sequence ID" value="NZ_CP043404.1"/>
</dbReference>